<evidence type="ECO:0000313" key="1">
    <source>
        <dbReference type="EMBL" id="KTS84465.1"/>
    </source>
</evidence>
<comment type="caution">
    <text evidence="1">The sequence shown here is derived from an EMBL/GenBank/DDBJ whole genome shotgun (WGS) entry which is preliminary data.</text>
</comment>
<keyword evidence="2" id="KW-1185">Reference proteome</keyword>
<name>A0ACC5A0K1_9BACL</name>
<sequence length="134" mass="15444">MTEKNTLSAPQRRAAEILATDDQNEYNMSEVAEEVGVSERTLYRWRQDPAFIAYRNEVADRAMESFISDAYLYLRRIASQGLSQKDQLKAIELFLKNRGKLQDVTKIDQTITDNRSDAAIEAEIERLREQLGEV</sequence>
<reference evidence="1 2" key="1">
    <citation type="journal article" date="2016" name="Front. Microbiol.">
        <title>Genomic Resource of Rice Seed Associated Bacteria.</title>
        <authorList>
            <person name="Midha S."/>
            <person name="Bansal K."/>
            <person name="Sharma S."/>
            <person name="Kumar N."/>
            <person name="Patil P.P."/>
            <person name="Chaudhry V."/>
            <person name="Patil P.B."/>
        </authorList>
    </citation>
    <scope>NUCLEOTIDE SEQUENCE [LARGE SCALE GENOMIC DNA]</scope>
    <source>
        <strain evidence="1 2">NS115</strain>
    </source>
</reference>
<organism evidence="1 2">
    <name type="scientific">Paenibacillus jamilae</name>
    <dbReference type="NCBI Taxonomy" id="114136"/>
    <lineage>
        <taxon>Bacteria</taxon>
        <taxon>Bacillati</taxon>
        <taxon>Bacillota</taxon>
        <taxon>Bacilli</taxon>
        <taxon>Bacillales</taxon>
        <taxon>Paenibacillaceae</taxon>
        <taxon>Paenibacillus</taxon>
    </lineage>
</organism>
<dbReference type="EMBL" id="LDRX01000015">
    <property type="protein sequence ID" value="KTS84465.1"/>
    <property type="molecule type" value="Genomic_DNA"/>
</dbReference>
<dbReference type="Proteomes" id="UP000074866">
    <property type="component" value="Unassembled WGS sequence"/>
</dbReference>
<evidence type="ECO:0000313" key="2">
    <source>
        <dbReference type="Proteomes" id="UP000074866"/>
    </source>
</evidence>
<protein>
    <submittedName>
        <fullName evidence="1">Uncharacterized protein</fullName>
    </submittedName>
</protein>
<accession>A0ACC5A0K1</accession>
<proteinExistence type="predicted"/>
<gene>
    <name evidence="1" type="ORF">NS115_03810</name>
</gene>